<sequence length="137" mass="15319">MSEKQKQASAPQPENRLQSLIRSVVTLKRPASETLAHCTRAEKYRLLREHNGAARTRLLHWIDEHGLSNEVLQVSEPTAFNTLFVVGTRHAIDELSHAPDVLHVSEDGAITTDLPRIEKHDAPTDQAADQSREAEKS</sequence>
<evidence type="ECO:0000313" key="2">
    <source>
        <dbReference type="EMBL" id="ABU59371.1"/>
    </source>
</evidence>
<dbReference type="RefSeq" id="WP_012121795.1">
    <property type="nucleotide sequence ID" value="NC_009767.1"/>
</dbReference>
<dbReference type="AlphaFoldDB" id="A7NP75"/>
<dbReference type="eggNOG" id="ENOG502ZTEK">
    <property type="taxonomic scope" value="Bacteria"/>
</dbReference>
<keyword evidence="3" id="KW-1185">Reference proteome</keyword>
<evidence type="ECO:0000313" key="3">
    <source>
        <dbReference type="Proteomes" id="UP000000263"/>
    </source>
</evidence>
<gene>
    <name evidence="2" type="ordered locus">Rcas_3320</name>
</gene>
<protein>
    <submittedName>
        <fullName evidence="2">Uncharacterized protein</fullName>
    </submittedName>
</protein>
<dbReference type="KEGG" id="rca:Rcas_3320"/>
<proteinExistence type="predicted"/>
<dbReference type="HOGENOM" id="CLU_2025011_0_0_0"/>
<reference evidence="2 3" key="1">
    <citation type="submission" date="2007-08" db="EMBL/GenBank/DDBJ databases">
        <title>Complete sequence of Roseiflexus castenholzii DSM 13941.</title>
        <authorList>
            <consortium name="US DOE Joint Genome Institute"/>
            <person name="Copeland A."/>
            <person name="Lucas S."/>
            <person name="Lapidus A."/>
            <person name="Barry K."/>
            <person name="Glavina del Rio T."/>
            <person name="Dalin E."/>
            <person name="Tice H."/>
            <person name="Pitluck S."/>
            <person name="Thompson L.S."/>
            <person name="Brettin T."/>
            <person name="Bruce D."/>
            <person name="Detter J.C."/>
            <person name="Han C."/>
            <person name="Tapia R."/>
            <person name="Schmutz J."/>
            <person name="Larimer F."/>
            <person name="Land M."/>
            <person name="Hauser L."/>
            <person name="Kyrpides N."/>
            <person name="Mikhailova N."/>
            <person name="Bryant D.A."/>
            <person name="Hanada S."/>
            <person name="Tsukatani Y."/>
            <person name="Richardson P."/>
        </authorList>
    </citation>
    <scope>NUCLEOTIDE SEQUENCE [LARGE SCALE GENOMIC DNA]</scope>
    <source>
        <strain evidence="3">DSM 13941 / HLO8</strain>
    </source>
</reference>
<feature type="region of interest" description="Disordered" evidence="1">
    <location>
        <begin position="113"/>
        <end position="137"/>
    </location>
</feature>
<dbReference type="STRING" id="383372.Rcas_3320"/>
<organism evidence="2 3">
    <name type="scientific">Roseiflexus castenholzii (strain DSM 13941 / HLO8)</name>
    <dbReference type="NCBI Taxonomy" id="383372"/>
    <lineage>
        <taxon>Bacteria</taxon>
        <taxon>Bacillati</taxon>
        <taxon>Chloroflexota</taxon>
        <taxon>Chloroflexia</taxon>
        <taxon>Chloroflexales</taxon>
        <taxon>Roseiflexineae</taxon>
        <taxon>Roseiflexaceae</taxon>
        <taxon>Roseiflexus</taxon>
    </lineage>
</organism>
<accession>A7NP75</accession>
<dbReference type="OrthoDB" id="9844483at2"/>
<name>A7NP75_ROSCS</name>
<dbReference type="EMBL" id="CP000804">
    <property type="protein sequence ID" value="ABU59371.1"/>
    <property type="molecule type" value="Genomic_DNA"/>
</dbReference>
<evidence type="ECO:0000256" key="1">
    <source>
        <dbReference type="SAM" id="MobiDB-lite"/>
    </source>
</evidence>
<dbReference type="Proteomes" id="UP000000263">
    <property type="component" value="Chromosome"/>
</dbReference>